<name>C1DHE9_AZOVD</name>
<organism evidence="1 2">
    <name type="scientific">Azotobacter vinelandii (strain DJ / ATCC BAA-1303)</name>
    <dbReference type="NCBI Taxonomy" id="322710"/>
    <lineage>
        <taxon>Bacteria</taxon>
        <taxon>Pseudomonadati</taxon>
        <taxon>Pseudomonadota</taxon>
        <taxon>Gammaproteobacteria</taxon>
        <taxon>Pseudomonadales</taxon>
        <taxon>Pseudomonadaceae</taxon>
        <taxon>Azotobacter</taxon>
    </lineage>
</organism>
<dbReference type="AlphaFoldDB" id="C1DHE9"/>
<keyword evidence="2" id="KW-1185">Reference proteome</keyword>
<dbReference type="EMBL" id="CP001157">
    <property type="protein sequence ID" value="ACO78544.1"/>
    <property type="molecule type" value="Genomic_DNA"/>
</dbReference>
<dbReference type="Proteomes" id="UP000002424">
    <property type="component" value="Chromosome"/>
</dbReference>
<reference evidence="1 2" key="1">
    <citation type="journal article" date="2009" name="J. Bacteriol.">
        <title>Genome sequence of Azotobacter vinelandii, an obligate aerobe specialized to support diverse anaerobic metabolic processes.</title>
        <authorList>
            <person name="Setubal J.C."/>
            <person name="dos Santos P."/>
            <person name="Goldman B.S."/>
            <person name="Ertesvag H."/>
            <person name="Espin G."/>
            <person name="Rubio L.M."/>
            <person name="Valla S."/>
            <person name="Almeida N.F."/>
            <person name="Balasubramanian D."/>
            <person name="Cromes L."/>
            <person name="Curatti L."/>
            <person name="Du Z."/>
            <person name="Godsy E."/>
            <person name="Goodner B."/>
            <person name="Hellner-Burris K."/>
            <person name="Hernandez J.A."/>
            <person name="Houmiel K."/>
            <person name="Imperial J."/>
            <person name="Kennedy C."/>
            <person name="Larson T.J."/>
            <person name="Latreille P."/>
            <person name="Ligon L.S."/>
            <person name="Lu J."/>
            <person name="Maerk M."/>
            <person name="Miller N.M."/>
            <person name="Norton S."/>
            <person name="O'Carroll I.P."/>
            <person name="Paulsen I."/>
            <person name="Raulfs E.C."/>
            <person name="Roemer R."/>
            <person name="Rosser J."/>
            <person name="Segura D."/>
            <person name="Slater S."/>
            <person name="Stricklin S.L."/>
            <person name="Studholme D.J."/>
            <person name="Sun J."/>
            <person name="Viana C.J."/>
            <person name="Wallin E."/>
            <person name="Wang B."/>
            <person name="Wheeler C."/>
            <person name="Zhu H."/>
            <person name="Dean D.R."/>
            <person name="Dixon R."/>
            <person name="Wood D."/>
        </authorList>
    </citation>
    <scope>NUCLEOTIDE SEQUENCE [LARGE SCALE GENOMIC DNA]</scope>
    <source>
        <strain evidence="2">DJ / ATCC BAA-1303</strain>
    </source>
</reference>
<evidence type="ECO:0000313" key="1">
    <source>
        <dbReference type="EMBL" id="ACO78544.1"/>
    </source>
</evidence>
<dbReference type="HOGENOM" id="CLU_2582143_0_0_6"/>
<dbReference type="EnsemblBacteria" id="ACO78544">
    <property type="protein sequence ID" value="ACO78544"/>
    <property type="gene ID" value="Avin_23560"/>
</dbReference>
<proteinExistence type="predicted"/>
<dbReference type="KEGG" id="avn:Avin_23560"/>
<accession>C1DHE9</accession>
<gene>
    <name evidence="1" type="ordered locus">Avin_23560</name>
</gene>
<protein>
    <submittedName>
        <fullName evidence="1">Uncharacterized protein</fullName>
    </submittedName>
</protein>
<evidence type="ECO:0000313" key="2">
    <source>
        <dbReference type="Proteomes" id="UP000002424"/>
    </source>
</evidence>
<sequence length="80" mass="9215">MNILVGILGLKEQQLSDNQVRHVVFYLANHEYYSLLQETRINIVSTLTASGLFDHHRYQATSGLDFRHLHEMISHVLIAP</sequence>